<reference evidence="1 2" key="1">
    <citation type="submission" date="2017-09" db="EMBL/GenBank/DDBJ databases">
        <title>Depth-based differentiation of microbial function through sediment-hosted aquifers and enrichment of novel symbionts in the deep terrestrial subsurface.</title>
        <authorList>
            <person name="Probst A.J."/>
            <person name="Ladd B."/>
            <person name="Jarett J.K."/>
            <person name="Geller-Mcgrath D.E."/>
            <person name="Sieber C.M."/>
            <person name="Emerson J.B."/>
            <person name="Anantharaman K."/>
            <person name="Thomas B.C."/>
            <person name="Malmstrom R."/>
            <person name="Stieglmeier M."/>
            <person name="Klingl A."/>
            <person name="Woyke T."/>
            <person name="Ryan C.M."/>
            <person name="Banfield J.F."/>
        </authorList>
    </citation>
    <scope>NUCLEOTIDE SEQUENCE [LARGE SCALE GENOMIC DNA]</scope>
    <source>
        <strain evidence="1">CG23_combo_of_CG06-09_8_20_14_all_48_7</strain>
    </source>
</reference>
<dbReference type="AlphaFoldDB" id="A0A2G9YBC4"/>
<dbReference type="Proteomes" id="UP000230392">
    <property type="component" value="Unassembled WGS sequence"/>
</dbReference>
<dbReference type="InterPro" id="IPR014995">
    <property type="entry name" value="DUF1844"/>
</dbReference>
<dbReference type="EMBL" id="PCRF01000080">
    <property type="protein sequence ID" value="PIP16520.1"/>
    <property type="molecule type" value="Genomic_DNA"/>
</dbReference>
<protein>
    <recommendedName>
        <fullName evidence="3">DUF1844 domain-containing protein</fullName>
    </recommendedName>
</protein>
<accession>A0A2G9YBC4</accession>
<sequence length="102" mass="11320">MNKEKTMEFKELVGIFELSGWQALGKIPNPLTGKTEVNLDAVRNTIDILLLLREKSKNNLTPEEARLLSGTIANLQINYTAEVEKTKSGVSSEKENTSETTP</sequence>
<dbReference type="Pfam" id="PF08899">
    <property type="entry name" value="DUF1844"/>
    <property type="match status" value="1"/>
</dbReference>
<proteinExistence type="predicted"/>
<comment type="caution">
    <text evidence="1">The sequence shown here is derived from an EMBL/GenBank/DDBJ whole genome shotgun (WGS) entry which is preliminary data.</text>
</comment>
<name>A0A2G9YBC4_9BACT</name>
<organism evidence="1 2">
    <name type="scientific">bacterium (Candidatus Ratteibacteria) CG23_combo_of_CG06-09_8_20_14_all_48_7</name>
    <dbReference type="NCBI Taxonomy" id="2014292"/>
    <lineage>
        <taxon>Bacteria</taxon>
        <taxon>Candidatus Ratteibacteria</taxon>
    </lineage>
</organism>
<evidence type="ECO:0000313" key="1">
    <source>
        <dbReference type="EMBL" id="PIP16520.1"/>
    </source>
</evidence>
<evidence type="ECO:0000313" key="2">
    <source>
        <dbReference type="Proteomes" id="UP000230392"/>
    </source>
</evidence>
<gene>
    <name evidence="1" type="ORF">COX46_01735</name>
</gene>
<evidence type="ECO:0008006" key="3">
    <source>
        <dbReference type="Google" id="ProtNLM"/>
    </source>
</evidence>